<keyword evidence="6 9" id="KW-0406">Ion transport</keyword>
<comment type="function">
    <text evidence="9">F(1)F(0) ATP synthase produces ATP from ADP in the presence of a proton or sodium gradient. F-type ATPases consist of two structural domains, F(1) containing the extramembraneous catalytic core and F(0) containing the membrane proton channel, linked together by a central stalk and a peripheral stalk. During catalysis, ATP synthesis in the catalytic domain of F(1) is coupled via a rotary mechanism of the central stalk subunits to proton translocation.</text>
</comment>
<keyword evidence="2 9" id="KW-0813">Transport</keyword>
<accession>A0A3M5KUW5</accession>
<evidence type="ECO:0000256" key="10">
    <source>
        <dbReference type="SAM" id="Phobius"/>
    </source>
</evidence>
<dbReference type="GO" id="GO:0045259">
    <property type="term" value="C:proton-transporting ATP synthase complex"/>
    <property type="evidence" value="ECO:0007669"/>
    <property type="project" value="UniProtKB-KW"/>
</dbReference>
<dbReference type="PRINTS" id="PR00125">
    <property type="entry name" value="ATPASEDELTA"/>
</dbReference>
<evidence type="ECO:0000256" key="8">
    <source>
        <dbReference type="ARBA" id="ARBA00023310"/>
    </source>
</evidence>
<keyword evidence="7 9" id="KW-0472">Membrane</keyword>
<feature type="domain" description="NarX-like N-terminal" evidence="11">
    <location>
        <begin position="37"/>
        <end position="146"/>
    </location>
</feature>
<evidence type="ECO:0000256" key="9">
    <source>
        <dbReference type="HAMAP-Rule" id="MF_01416"/>
    </source>
</evidence>
<keyword evidence="9" id="KW-0139">CF(1)</keyword>
<dbReference type="EMBL" id="RBTH01000373">
    <property type="protein sequence ID" value="RMT39504.1"/>
    <property type="molecule type" value="Genomic_DNA"/>
</dbReference>
<evidence type="ECO:0000256" key="4">
    <source>
        <dbReference type="ARBA" id="ARBA00022781"/>
    </source>
</evidence>
<keyword evidence="4 9" id="KW-0375">Hydrogen ion transport</keyword>
<dbReference type="InterPro" id="IPR000711">
    <property type="entry name" value="ATPase_OSCP/dsu"/>
</dbReference>
<comment type="caution">
    <text evidence="12">The sequence shown here is derived from an EMBL/GenBank/DDBJ whole genome shotgun (WGS) entry which is preliminary data.</text>
</comment>
<dbReference type="GO" id="GO:0005886">
    <property type="term" value="C:plasma membrane"/>
    <property type="evidence" value="ECO:0007669"/>
    <property type="project" value="UniProtKB-SubCell"/>
</dbReference>
<evidence type="ECO:0000256" key="7">
    <source>
        <dbReference type="ARBA" id="ARBA00023136"/>
    </source>
</evidence>
<organism evidence="12 13">
    <name type="scientific">Pseudomonas syringae pv. solidagae</name>
    <dbReference type="NCBI Taxonomy" id="264458"/>
    <lineage>
        <taxon>Bacteria</taxon>
        <taxon>Pseudomonadati</taxon>
        <taxon>Pseudomonadota</taxon>
        <taxon>Gammaproteobacteria</taxon>
        <taxon>Pseudomonadales</taxon>
        <taxon>Pseudomonadaceae</taxon>
        <taxon>Pseudomonas</taxon>
        <taxon>Pseudomonas syringae</taxon>
    </lineage>
</organism>
<reference evidence="12 13" key="1">
    <citation type="submission" date="2018-08" db="EMBL/GenBank/DDBJ databases">
        <title>Recombination of ecologically and evolutionarily significant loci maintains genetic cohesion in the Pseudomonas syringae species complex.</title>
        <authorList>
            <person name="Dillon M."/>
            <person name="Thakur S."/>
            <person name="Almeida R.N.D."/>
            <person name="Weir B.S."/>
            <person name="Guttman D.S."/>
        </authorList>
    </citation>
    <scope>NUCLEOTIDE SEQUENCE [LARGE SCALE GENOMIC DNA]</scope>
    <source>
        <strain evidence="12 13">ICMP 16926</strain>
    </source>
</reference>
<keyword evidence="3 10" id="KW-0812">Transmembrane</keyword>
<dbReference type="PANTHER" id="PTHR11910">
    <property type="entry name" value="ATP SYNTHASE DELTA CHAIN"/>
    <property type="match status" value="1"/>
</dbReference>
<sequence>MSSTDRSREGARSRTQIILLFVALIVFIMLLFANFAYLNTQSNYDKQYIGHAGELRVLSQRIAKNATEAAAGKTQAFKLLADARNDFDVRWGYLRKGDPATGLPAAPELIRDELRTVQRDWEGLRKSTDVILASEQTVLSLHQVAATLAETIPQLQAEYEKVVESLLQSRAPAAQVVVAQRQALLAERILGSVNTVLAGDETAVQAADAFGRDASQFGRVLNGMLEGNATLRISQVEDRDARARLAEIAELFDLYKAEQEKSVDVDVTSAFALNQEQQDKLAKVLSARLGREVRLHAAEDASLIGGVVIRAGDLVIDGSVRGKIAKLAEALKS</sequence>
<feature type="transmembrane region" description="Helical" evidence="10">
    <location>
        <begin position="17"/>
        <end position="38"/>
    </location>
</feature>
<comment type="function">
    <text evidence="9">This protein is part of the stalk that links CF(0) to CF(1). It either transmits conformational changes from CF(0) to CF(1) or is implicated in proton conduction.</text>
</comment>
<dbReference type="NCBIfam" id="NF004402">
    <property type="entry name" value="PRK05758.2-2"/>
    <property type="match status" value="1"/>
</dbReference>
<evidence type="ECO:0000313" key="12">
    <source>
        <dbReference type="EMBL" id="RMT39504.1"/>
    </source>
</evidence>
<dbReference type="NCBIfam" id="TIGR01145">
    <property type="entry name" value="ATP_synt_delta"/>
    <property type="match status" value="1"/>
</dbReference>
<evidence type="ECO:0000256" key="5">
    <source>
        <dbReference type="ARBA" id="ARBA00022989"/>
    </source>
</evidence>
<evidence type="ECO:0000256" key="6">
    <source>
        <dbReference type="ARBA" id="ARBA00023065"/>
    </source>
</evidence>
<evidence type="ECO:0000256" key="1">
    <source>
        <dbReference type="ARBA" id="ARBA00004141"/>
    </source>
</evidence>
<evidence type="ECO:0000256" key="3">
    <source>
        <dbReference type="ARBA" id="ARBA00022692"/>
    </source>
</evidence>
<dbReference type="InterPro" id="IPR029095">
    <property type="entry name" value="NarX-like_N"/>
</dbReference>
<comment type="similarity">
    <text evidence="9">Belongs to the ATPase delta chain family.</text>
</comment>
<evidence type="ECO:0000259" key="11">
    <source>
        <dbReference type="Pfam" id="PF13675"/>
    </source>
</evidence>
<proteinExistence type="inferred from homology"/>
<keyword evidence="8 9" id="KW-0066">ATP synthesis</keyword>
<evidence type="ECO:0000313" key="13">
    <source>
        <dbReference type="Proteomes" id="UP000268096"/>
    </source>
</evidence>
<dbReference type="Pfam" id="PF00213">
    <property type="entry name" value="OSCP"/>
    <property type="match status" value="1"/>
</dbReference>
<gene>
    <name evidence="9" type="primary">atpH</name>
    <name evidence="12" type="ORF">ALP48_00367</name>
</gene>
<evidence type="ECO:0000256" key="2">
    <source>
        <dbReference type="ARBA" id="ARBA00022448"/>
    </source>
</evidence>
<keyword evidence="9" id="KW-1003">Cell membrane</keyword>
<protein>
    <recommendedName>
        <fullName evidence="9">ATP synthase subunit delta</fullName>
    </recommendedName>
    <alternativeName>
        <fullName evidence="9">ATP synthase F(1) sector subunit delta</fullName>
    </alternativeName>
    <alternativeName>
        <fullName evidence="9">F-type ATPase subunit delta</fullName>
        <shortName evidence="9">F-ATPase subunit delta</shortName>
    </alternativeName>
</protein>
<dbReference type="Pfam" id="PF13675">
    <property type="entry name" value="PilJ"/>
    <property type="match status" value="1"/>
</dbReference>
<keyword evidence="5 10" id="KW-1133">Transmembrane helix</keyword>
<dbReference type="Proteomes" id="UP000268096">
    <property type="component" value="Unassembled WGS sequence"/>
</dbReference>
<dbReference type="GO" id="GO:0046933">
    <property type="term" value="F:proton-transporting ATP synthase activity, rotational mechanism"/>
    <property type="evidence" value="ECO:0007669"/>
    <property type="project" value="UniProtKB-UniRule"/>
</dbReference>
<dbReference type="AlphaFoldDB" id="A0A3M5KUW5"/>
<comment type="subcellular location">
    <subcellularLocation>
        <location evidence="9">Cell membrane</location>
        <topology evidence="9">Peripheral membrane protein</topology>
    </subcellularLocation>
    <subcellularLocation>
        <location evidence="1">Membrane</location>
        <topology evidence="1">Multi-pass membrane protein</topology>
    </subcellularLocation>
</comment>
<name>A0A3M5KUW5_PSESX</name>
<dbReference type="HAMAP" id="MF_01416">
    <property type="entry name" value="ATP_synth_delta_bact"/>
    <property type="match status" value="1"/>
</dbReference>